<sequence>MGRTSGSGSCRFSYSDPNIMVSYSKNNSADWIQLEKIRAPSNVSTIIHILYLPPEAKGENVQFQWKQEYVQAGDVYEACWALDNILIINAAHRQIVLEDNLDPVDTGNWLFFPGATVKIPPVYSFYLQHSCQSDGNAIYFHGTEGSELNFATTRDVDLSTEDAQEQWAEEFESQPKG</sequence>
<evidence type="ECO:0000256" key="12">
    <source>
        <dbReference type="ARBA" id="ARBA00023773"/>
    </source>
</evidence>
<dbReference type="EMBL" id="JAIPUX010005290">
    <property type="protein sequence ID" value="KAH0616482.1"/>
    <property type="molecule type" value="Genomic_DNA"/>
</dbReference>
<evidence type="ECO:0000313" key="17">
    <source>
        <dbReference type="Proteomes" id="UP000826234"/>
    </source>
</evidence>
<keyword evidence="2" id="KW-0217">Developmental protein</keyword>
<evidence type="ECO:0000256" key="4">
    <source>
        <dbReference type="ARBA" id="ARBA00022530"/>
    </source>
</evidence>
<dbReference type="InterPro" id="IPR049419">
    <property type="entry name" value="Reelin_subrepeat-B"/>
</dbReference>
<proteinExistence type="inferred from homology"/>
<dbReference type="InterPro" id="IPR034968">
    <property type="entry name" value="Reelin"/>
</dbReference>
<dbReference type="PANTHER" id="PTHR11841:SF1">
    <property type="entry name" value="REELIN"/>
    <property type="match status" value="1"/>
</dbReference>
<comment type="function">
    <text evidence="15">Extracellular matrix serine protease secreted by pioneer neurons that plays a role in layering of neurons in the cerebral cortex and cerebellum by coordinating cell positioning during neurodevelopment. Regulates microtubule function in neurons and neuronal migration. Binding to the extracellular domains of lipoprotein receptors VLDLR and LRP8/APOER2 induces tyrosine phosphorylation of DAB1 and modulation of TAU phosphorylation. Affects migration of sympathetic preganglionic neurons in the spinal cord, where it seems to act as a barrier to neuronal migration. Enzymatic activity is important for the modulation of cell adhesion.</text>
</comment>
<keyword evidence="3" id="KW-0964">Secreted</keyword>
<dbReference type="PANTHER" id="PTHR11841">
    <property type="entry name" value="REELIN"/>
    <property type="match status" value="1"/>
</dbReference>
<keyword evidence="6" id="KW-0479">Metal-binding</keyword>
<reference evidence="16 17" key="1">
    <citation type="journal article" date="2022" name="Gigascience">
        <title>A chromosome-level genome assembly and annotation of the desert horned lizard, Phrynosoma platyrhinos, provides insight into chromosomal rearrangements among reptiles.</title>
        <authorList>
            <person name="Koochekian N."/>
            <person name="Ascanio A."/>
            <person name="Farleigh K."/>
            <person name="Card D.C."/>
            <person name="Schield D.R."/>
            <person name="Castoe T.A."/>
            <person name="Jezkova T."/>
        </authorList>
    </citation>
    <scope>NUCLEOTIDE SEQUENCE [LARGE SCALE GENOMIC DNA]</scope>
    <source>
        <strain evidence="16">NK-2021</strain>
    </source>
</reference>
<evidence type="ECO:0000256" key="9">
    <source>
        <dbReference type="ARBA" id="ARBA00022833"/>
    </source>
</evidence>
<evidence type="ECO:0000256" key="15">
    <source>
        <dbReference type="ARBA" id="ARBA00046064"/>
    </source>
</evidence>
<evidence type="ECO:0000313" key="16">
    <source>
        <dbReference type="EMBL" id="KAH0616482.1"/>
    </source>
</evidence>
<keyword evidence="10" id="KW-0106">Calcium</keyword>
<evidence type="ECO:0000256" key="7">
    <source>
        <dbReference type="ARBA" id="ARBA00022801"/>
    </source>
</evidence>
<keyword evidence="7" id="KW-0378">Hydrolase</keyword>
<keyword evidence="5" id="KW-0645">Protease</keyword>
<evidence type="ECO:0000256" key="1">
    <source>
        <dbReference type="ARBA" id="ARBA00004498"/>
    </source>
</evidence>
<evidence type="ECO:0000256" key="6">
    <source>
        <dbReference type="ARBA" id="ARBA00022723"/>
    </source>
</evidence>
<dbReference type="Gene3D" id="2.60.120.260">
    <property type="entry name" value="Galactose-binding domain-like"/>
    <property type="match status" value="2"/>
</dbReference>
<dbReference type="Proteomes" id="UP000826234">
    <property type="component" value="Unassembled WGS sequence"/>
</dbReference>
<evidence type="ECO:0000256" key="11">
    <source>
        <dbReference type="ARBA" id="ARBA00022889"/>
    </source>
</evidence>
<keyword evidence="9" id="KW-0862">Zinc</keyword>
<keyword evidence="8" id="KW-0720">Serine protease</keyword>
<evidence type="ECO:0000256" key="8">
    <source>
        <dbReference type="ARBA" id="ARBA00022825"/>
    </source>
</evidence>
<keyword evidence="4" id="KW-0272">Extracellular matrix</keyword>
<evidence type="ECO:0000256" key="10">
    <source>
        <dbReference type="ARBA" id="ARBA00022837"/>
    </source>
</evidence>
<keyword evidence="17" id="KW-1185">Reference proteome</keyword>
<protein>
    <recommendedName>
        <fullName evidence="13">Reelin</fullName>
    </recommendedName>
</protein>
<evidence type="ECO:0000256" key="3">
    <source>
        <dbReference type="ARBA" id="ARBA00022525"/>
    </source>
</evidence>
<evidence type="ECO:0000256" key="5">
    <source>
        <dbReference type="ARBA" id="ARBA00022670"/>
    </source>
</evidence>
<comment type="subunit">
    <text evidence="14">Oligomer of disulfide-linked homodimers.</text>
</comment>
<evidence type="ECO:0000256" key="14">
    <source>
        <dbReference type="ARBA" id="ARBA00044961"/>
    </source>
</evidence>
<comment type="similarity">
    <text evidence="12">Belongs to the reelin family.</text>
</comment>
<comment type="caution">
    <text evidence="16">The sequence shown here is derived from an EMBL/GenBank/DDBJ whole genome shotgun (WGS) entry which is preliminary data.</text>
</comment>
<organism evidence="16 17">
    <name type="scientific">Phrynosoma platyrhinos</name>
    <name type="common">Desert horned lizard</name>
    <dbReference type="NCBI Taxonomy" id="52577"/>
    <lineage>
        <taxon>Eukaryota</taxon>
        <taxon>Metazoa</taxon>
        <taxon>Chordata</taxon>
        <taxon>Craniata</taxon>
        <taxon>Vertebrata</taxon>
        <taxon>Euteleostomi</taxon>
        <taxon>Lepidosauria</taxon>
        <taxon>Squamata</taxon>
        <taxon>Bifurcata</taxon>
        <taxon>Unidentata</taxon>
        <taxon>Episquamata</taxon>
        <taxon>Toxicofera</taxon>
        <taxon>Iguania</taxon>
        <taxon>Phrynosomatidae</taxon>
        <taxon>Phrynosomatinae</taxon>
        <taxon>Phrynosoma</taxon>
    </lineage>
</organism>
<name>A0ABQ7SGP4_PHRPL</name>
<keyword evidence="11" id="KW-0130">Cell adhesion</keyword>
<gene>
    <name evidence="16" type="ORF">JD844_027607</name>
</gene>
<accession>A0ABQ7SGP4</accession>
<evidence type="ECO:0000256" key="2">
    <source>
        <dbReference type="ARBA" id="ARBA00022473"/>
    </source>
</evidence>
<comment type="subcellular location">
    <subcellularLocation>
        <location evidence="1">Secreted</location>
        <location evidence="1">Extracellular space</location>
        <location evidence="1">Extracellular matrix</location>
    </subcellularLocation>
</comment>
<evidence type="ECO:0000256" key="13">
    <source>
        <dbReference type="ARBA" id="ARBA00023900"/>
    </source>
</evidence>
<dbReference type="Pfam" id="PF21471">
    <property type="entry name" value="Reelin_subrepeat-B"/>
    <property type="match status" value="1"/>
</dbReference>